<dbReference type="Proteomes" id="UP000076519">
    <property type="component" value="Unassembled WGS sequence"/>
</dbReference>
<feature type="compositionally biased region" description="Basic and acidic residues" evidence="1">
    <location>
        <begin position="448"/>
        <end position="457"/>
    </location>
</feature>
<sequence length="545" mass="60563">MNKIKKRILGLFLVIFAIGIFPNITFNPFSSNHDKIFNQNKVFAEEINPVASKIMPTPSTIKQETVTINFLNVDNPAVKVQKSEMMTVNVGDYVWVGLETLPMASTKSLHHIYYIPKISNYSYQYDDAVTPLLVTENSATNVINLYYKRDTSQVTINFLNSDNVPIQPSETITANVGDYIWIVSLGVNSEQEKFGIQWYFAPELDGYSFQSGTPIKVSKDSGSNVVNLYYDTKYSFEYEYDKRTPNQSSPLPASFVAKKDDIIMSNLPEGYFISEVIDNNGKSYANPEVAINQQQDSSPQSFKIIVSAKQSNLKLTVNKPEGGEFTKEFSGLYGEVYQIPIDEILTANGKIYHVIIKIHKVDWKNGITRTIIEDPEEIASLLKGNLLVGKYDSATTSISISYKEKAAIIPIPPANGKGEDKSPQVPSKNSEERITENKEISQVSVNQSKEKVEEKPKQSTTVRANDLPEKLLKAPLAPPRPSFPATQGVIANRSITDNINQKAHILKLRIAGAAGLAAGTASAYGILRALKMMLQHFGKLSNLIK</sequence>
<dbReference type="RefSeq" id="WP_231105840.1">
    <property type="nucleotide sequence ID" value="NZ_LIYF01000030.1"/>
</dbReference>
<proteinExistence type="predicted"/>
<dbReference type="AlphaFoldDB" id="A0A166J1P6"/>
<protein>
    <recommendedName>
        <fullName evidence="4">MucBP domain-containing protein</fullName>
    </recommendedName>
</protein>
<feature type="region of interest" description="Disordered" evidence="1">
    <location>
        <begin position="411"/>
        <end position="465"/>
    </location>
</feature>
<dbReference type="EMBL" id="LIYF01000030">
    <property type="protein sequence ID" value="KZK05393.1"/>
    <property type="molecule type" value="Genomic_DNA"/>
</dbReference>
<evidence type="ECO:0000313" key="3">
    <source>
        <dbReference type="Proteomes" id="UP000076519"/>
    </source>
</evidence>
<reference evidence="2 3" key="1">
    <citation type="submission" date="2015-08" db="EMBL/GenBank/DDBJ databases">
        <title>Draft Genome Sequences of 11 Lactococcus lactis subspecies cremoris strains.</title>
        <authorList>
            <person name="Wels M."/>
            <person name="Backus L."/>
            <person name="Boekhorst J."/>
            <person name="Dijkstra A."/>
            <person name="Beerthuizen M."/>
            <person name="Siezen R."/>
            <person name="Bachmann H."/>
            <person name="Van Hijum S."/>
        </authorList>
    </citation>
    <scope>NUCLEOTIDE SEQUENCE [LARGE SCALE GENOMIC DNA]</scope>
    <source>
        <strain evidence="2 3">KW10</strain>
    </source>
</reference>
<evidence type="ECO:0000256" key="1">
    <source>
        <dbReference type="SAM" id="MobiDB-lite"/>
    </source>
</evidence>
<dbReference type="PATRIC" id="fig|1359.32.peg.966"/>
<accession>A0A166J1P6</accession>
<organism evidence="2 3">
    <name type="scientific">Lactococcus lactis subsp. cremoris</name>
    <name type="common">Streptococcus cremoris</name>
    <dbReference type="NCBI Taxonomy" id="1359"/>
    <lineage>
        <taxon>Bacteria</taxon>
        <taxon>Bacillati</taxon>
        <taxon>Bacillota</taxon>
        <taxon>Bacilli</taxon>
        <taxon>Lactobacillales</taxon>
        <taxon>Streptococcaceae</taxon>
        <taxon>Lactococcus</taxon>
    </lineage>
</organism>
<name>A0A166J1P6_LACLC</name>
<feature type="compositionally biased region" description="Basic and acidic residues" evidence="1">
    <location>
        <begin position="429"/>
        <end position="439"/>
    </location>
</feature>
<evidence type="ECO:0008006" key="4">
    <source>
        <dbReference type="Google" id="ProtNLM"/>
    </source>
</evidence>
<gene>
    <name evidence="2" type="ORF">AB996_1916</name>
</gene>
<evidence type="ECO:0000313" key="2">
    <source>
        <dbReference type="EMBL" id="KZK05393.1"/>
    </source>
</evidence>
<comment type="caution">
    <text evidence="2">The sequence shown here is derived from an EMBL/GenBank/DDBJ whole genome shotgun (WGS) entry which is preliminary data.</text>
</comment>